<dbReference type="GO" id="GO:0006334">
    <property type="term" value="P:nucleosome assembly"/>
    <property type="evidence" value="ECO:0007669"/>
    <property type="project" value="InterPro"/>
</dbReference>
<dbReference type="Pfam" id="PF00956">
    <property type="entry name" value="NAP"/>
    <property type="match status" value="1"/>
</dbReference>
<evidence type="ECO:0000256" key="2">
    <source>
        <dbReference type="RuleBase" id="RU003876"/>
    </source>
</evidence>
<accession>A0A813YL26</accession>
<evidence type="ECO:0000256" key="1">
    <source>
        <dbReference type="ARBA" id="ARBA00009947"/>
    </source>
</evidence>
<dbReference type="Proteomes" id="UP000663852">
    <property type="component" value="Unassembled WGS sequence"/>
</dbReference>
<name>A0A813YL26_ADIRI</name>
<dbReference type="SUPFAM" id="SSF143113">
    <property type="entry name" value="NAP-like"/>
    <property type="match status" value="1"/>
</dbReference>
<gene>
    <name evidence="4" type="ORF">EDS130_LOCUS11012</name>
    <name evidence="3" type="ORF">XAT740_LOCUS7263</name>
</gene>
<reference evidence="3" key="1">
    <citation type="submission" date="2021-02" db="EMBL/GenBank/DDBJ databases">
        <authorList>
            <person name="Nowell W R."/>
        </authorList>
    </citation>
    <scope>NUCLEOTIDE SEQUENCE</scope>
</reference>
<keyword evidence="5" id="KW-1185">Reference proteome</keyword>
<dbReference type="InterPro" id="IPR037231">
    <property type="entry name" value="NAP-like_sf"/>
</dbReference>
<dbReference type="Gene3D" id="3.30.1120.90">
    <property type="entry name" value="Nucleosome assembly protein"/>
    <property type="match status" value="1"/>
</dbReference>
<proteinExistence type="inferred from homology"/>
<sequence length="299" mass="34728">MLSSSSEEILSVSSSSSSLSRNHNDGSELVSTECMDKLKALQIAFNELESQYFKSVYEFELKFYQNCSYLFEKRAEIINGKYEPNEEECRLQTDFIDTTDQASPSTNDILGIPMFWLQTLKQAPVIAQMIEEWDEPLLTCLNDIKLRLQLHPVIGFTLEFHFSEQAKQYFTNETLTKFYELQIESDDQVLFYEGMGIIRSEGCRIDWIDSTTNVTRNANTGERQSSFFNFFTSPSLHDQWKLATDFQIGYYIREHIVPKAILYYTGEIFDEYEFSDEDLNQQEISTIEQIGEGTHVTNN</sequence>
<comment type="similarity">
    <text evidence="1 2">Belongs to the nucleosome assembly protein (NAP) family.</text>
</comment>
<protein>
    <submittedName>
        <fullName evidence="3">Uncharacterized protein</fullName>
    </submittedName>
</protein>
<dbReference type="Gene3D" id="1.20.5.1500">
    <property type="match status" value="1"/>
</dbReference>
<dbReference type="InterPro" id="IPR002164">
    <property type="entry name" value="NAP_family"/>
</dbReference>
<evidence type="ECO:0000313" key="5">
    <source>
        <dbReference type="Proteomes" id="UP000663828"/>
    </source>
</evidence>
<dbReference type="Proteomes" id="UP000663828">
    <property type="component" value="Unassembled WGS sequence"/>
</dbReference>
<dbReference type="GO" id="GO:0005634">
    <property type="term" value="C:nucleus"/>
    <property type="evidence" value="ECO:0007669"/>
    <property type="project" value="InterPro"/>
</dbReference>
<organism evidence="3 5">
    <name type="scientific">Adineta ricciae</name>
    <name type="common">Rotifer</name>
    <dbReference type="NCBI Taxonomy" id="249248"/>
    <lineage>
        <taxon>Eukaryota</taxon>
        <taxon>Metazoa</taxon>
        <taxon>Spiralia</taxon>
        <taxon>Gnathifera</taxon>
        <taxon>Rotifera</taxon>
        <taxon>Eurotatoria</taxon>
        <taxon>Bdelloidea</taxon>
        <taxon>Adinetida</taxon>
        <taxon>Adinetidae</taxon>
        <taxon>Adineta</taxon>
    </lineage>
</organism>
<comment type="caution">
    <text evidence="3">The sequence shown here is derived from an EMBL/GenBank/DDBJ whole genome shotgun (WGS) entry which is preliminary data.</text>
</comment>
<dbReference type="EMBL" id="CAJNOJ010000039">
    <property type="protein sequence ID" value="CAF0925662.1"/>
    <property type="molecule type" value="Genomic_DNA"/>
</dbReference>
<dbReference type="PANTHER" id="PTHR11875">
    <property type="entry name" value="TESTIS-SPECIFIC Y-ENCODED PROTEIN"/>
    <property type="match status" value="1"/>
</dbReference>
<evidence type="ECO:0000313" key="3">
    <source>
        <dbReference type="EMBL" id="CAF0886193.1"/>
    </source>
</evidence>
<dbReference type="AlphaFoldDB" id="A0A813YL26"/>
<evidence type="ECO:0000313" key="4">
    <source>
        <dbReference type="EMBL" id="CAF0925662.1"/>
    </source>
</evidence>
<dbReference type="EMBL" id="CAJNOR010000344">
    <property type="protein sequence ID" value="CAF0886193.1"/>
    <property type="molecule type" value="Genomic_DNA"/>
</dbReference>
<dbReference type="OrthoDB" id="27325at2759"/>